<feature type="coiled-coil region" evidence="1">
    <location>
        <begin position="1177"/>
        <end position="1220"/>
    </location>
</feature>
<feature type="region of interest" description="Disordered" evidence="2">
    <location>
        <begin position="207"/>
        <end position="306"/>
    </location>
</feature>
<feature type="region of interest" description="Disordered" evidence="2">
    <location>
        <begin position="875"/>
        <end position="918"/>
    </location>
</feature>
<organism evidence="3 4">
    <name type="scientific">Ascoidea rubescens DSM 1968</name>
    <dbReference type="NCBI Taxonomy" id="1344418"/>
    <lineage>
        <taxon>Eukaryota</taxon>
        <taxon>Fungi</taxon>
        <taxon>Dikarya</taxon>
        <taxon>Ascomycota</taxon>
        <taxon>Saccharomycotina</taxon>
        <taxon>Saccharomycetes</taxon>
        <taxon>Ascoideaceae</taxon>
        <taxon>Ascoidea</taxon>
    </lineage>
</organism>
<feature type="compositionally biased region" description="Polar residues" evidence="2">
    <location>
        <begin position="184"/>
        <end position="194"/>
    </location>
</feature>
<accession>A0A1D2VE62</accession>
<feature type="compositionally biased region" description="Polar residues" evidence="2">
    <location>
        <begin position="232"/>
        <end position="242"/>
    </location>
</feature>
<feature type="compositionally biased region" description="Low complexity" evidence="2">
    <location>
        <begin position="1306"/>
        <end position="1321"/>
    </location>
</feature>
<reference evidence="4" key="1">
    <citation type="submission" date="2016-05" db="EMBL/GenBank/DDBJ databases">
        <title>Comparative genomics of biotechnologically important yeasts.</title>
        <authorList>
            <consortium name="DOE Joint Genome Institute"/>
            <person name="Riley R."/>
            <person name="Haridas S."/>
            <person name="Wolfe K.H."/>
            <person name="Lopes M.R."/>
            <person name="Hittinger C.T."/>
            <person name="Goker M."/>
            <person name="Salamov A."/>
            <person name="Wisecaver J."/>
            <person name="Long T.M."/>
            <person name="Aerts A.L."/>
            <person name="Barry K."/>
            <person name="Choi C."/>
            <person name="Clum A."/>
            <person name="Coughlan A.Y."/>
            <person name="Deshpande S."/>
            <person name="Douglass A.P."/>
            <person name="Hanson S.J."/>
            <person name="Klenk H.-P."/>
            <person name="Labutti K."/>
            <person name="Lapidus A."/>
            <person name="Lindquist E."/>
            <person name="Lipzen A."/>
            <person name="Meier-Kolthoff J.P."/>
            <person name="Ohm R.A."/>
            <person name="Otillar R.P."/>
            <person name="Pangilinan J."/>
            <person name="Peng Y."/>
            <person name="Rokas A."/>
            <person name="Rosa C.A."/>
            <person name="Scheuner C."/>
            <person name="Sibirny A.A."/>
            <person name="Slot J.C."/>
            <person name="Stielow J.B."/>
            <person name="Sun H."/>
            <person name="Kurtzman C.P."/>
            <person name="Blackwell M."/>
            <person name="Grigoriev I.V."/>
            <person name="Jeffries T.W."/>
        </authorList>
    </citation>
    <scope>NUCLEOTIDE SEQUENCE [LARGE SCALE GENOMIC DNA]</scope>
    <source>
        <strain evidence="4">DSM 1968</strain>
    </source>
</reference>
<feature type="compositionally biased region" description="Low complexity" evidence="2">
    <location>
        <begin position="35"/>
        <end position="46"/>
    </location>
</feature>
<feature type="compositionally biased region" description="Basic and acidic residues" evidence="2">
    <location>
        <begin position="750"/>
        <end position="769"/>
    </location>
</feature>
<protein>
    <submittedName>
        <fullName evidence="3">Uncharacterized protein</fullName>
    </submittedName>
</protein>
<feature type="region of interest" description="Disordered" evidence="2">
    <location>
        <begin position="1055"/>
        <end position="1139"/>
    </location>
</feature>
<feature type="coiled-coil region" evidence="1">
    <location>
        <begin position="920"/>
        <end position="973"/>
    </location>
</feature>
<feature type="compositionally biased region" description="Basic and acidic residues" evidence="2">
    <location>
        <begin position="688"/>
        <end position="698"/>
    </location>
</feature>
<name>A0A1D2VE62_9ASCO</name>
<feature type="compositionally biased region" description="Polar residues" evidence="2">
    <location>
        <begin position="289"/>
        <end position="306"/>
    </location>
</feature>
<feature type="compositionally biased region" description="Basic and acidic residues" evidence="2">
    <location>
        <begin position="1107"/>
        <end position="1123"/>
    </location>
</feature>
<feature type="compositionally biased region" description="Basic residues" evidence="2">
    <location>
        <begin position="272"/>
        <end position="283"/>
    </location>
</feature>
<feature type="compositionally biased region" description="Basic and acidic residues" evidence="2">
    <location>
        <begin position="214"/>
        <end position="228"/>
    </location>
</feature>
<dbReference type="Proteomes" id="UP000095038">
    <property type="component" value="Unassembled WGS sequence"/>
</dbReference>
<feature type="compositionally biased region" description="Polar residues" evidence="2">
    <location>
        <begin position="141"/>
        <end position="151"/>
    </location>
</feature>
<keyword evidence="1" id="KW-0175">Coiled coil</keyword>
<gene>
    <name evidence="3" type="ORF">ASCRUDRAFT_76751</name>
</gene>
<feature type="compositionally biased region" description="Basic residues" evidence="2">
    <location>
        <begin position="248"/>
        <end position="263"/>
    </location>
</feature>
<feature type="compositionally biased region" description="Basic residues" evidence="2">
    <location>
        <begin position="1078"/>
        <end position="1087"/>
    </location>
</feature>
<proteinExistence type="predicted"/>
<feature type="compositionally biased region" description="Basic and acidic residues" evidence="2">
    <location>
        <begin position="1059"/>
        <end position="1077"/>
    </location>
</feature>
<evidence type="ECO:0000313" key="3">
    <source>
        <dbReference type="EMBL" id="ODV59783.1"/>
    </source>
</evidence>
<feature type="compositionally biased region" description="Low complexity" evidence="2">
    <location>
        <begin position="348"/>
        <end position="368"/>
    </location>
</feature>
<feature type="region of interest" description="Disordered" evidence="2">
    <location>
        <begin position="618"/>
        <end position="669"/>
    </location>
</feature>
<feature type="compositionally biased region" description="Basic and acidic residues" evidence="2">
    <location>
        <begin position="881"/>
        <end position="918"/>
    </location>
</feature>
<dbReference type="RefSeq" id="XP_020046090.1">
    <property type="nucleotide sequence ID" value="XM_020193599.1"/>
</dbReference>
<feature type="region of interest" description="Disordered" evidence="2">
    <location>
        <begin position="679"/>
        <end position="698"/>
    </location>
</feature>
<feature type="region of interest" description="Disordered" evidence="2">
    <location>
        <begin position="345"/>
        <end position="382"/>
    </location>
</feature>
<feature type="region of interest" description="Disordered" evidence="2">
    <location>
        <begin position="21"/>
        <end position="46"/>
    </location>
</feature>
<evidence type="ECO:0000256" key="1">
    <source>
        <dbReference type="SAM" id="Coils"/>
    </source>
</evidence>
<feature type="compositionally biased region" description="Polar residues" evidence="2">
    <location>
        <begin position="166"/>
        <end position="176"/>
    </location>
</feature>
<dbReference type="EMBL" id="KV454484">
    <property type="protein sequence ID" value="ODV59783.1"/>
    <property type="molecule type" value="Genomic_DNA"/>
</dbReference>
<feature type="compositionally biased region" description="Polar residues" evidence="2">
    <location>
        <begin position="660"/>
        <end position="669"/>
    </location>
</feature>
<keyword evidence="4" id="KW-1185">Reference proteome</keyword>
<sequence length="1464" mass="166939">MSQILHQPNNAHITSTNILAPKNADSVPNHLSQRNNINDNADGNNTHFNTTTNNINTNINNYNTNINSYNNNINHMQGPLPFNSSNTTKSIPEIYPDPTPSILNTLNITPTELNHKFSKESKLYEENEDTISHKSKDIKTPKSNLNGSNDSHILAPIDNNKKVQKSIKSLHSTQHQSKSKRNTPDTITNSSFSASVRPKISNDIIRNYNIPTKPDTDSKKVNKSDNKDQNVLFVTNSPLQNKNEPKKSYRKSLTRRFKFHKKLNHDSFNSKNKVKTKKNKPSKNKSDKYSTNLSRKSSVYSQDSRLNRVNSAYRRASGNYLDINLKRENQNSEISNTAVYSRNLSFENGNNDDNSKDISNNNINNNKNKNTESKDSDSSMINQQKSKKWFFFPVKRKSSLSRTTKNPSKKQHFHQNYVNLYLRNTPAESVLYRKKSVLLKTDGNKFVIFKKTNNIDPLIKPNFESKEALYHKINEIFGDDDDKNSLKTTNSIVMNNALPKYLLKFGYDLNQDDLTYYYGLDRKSRRKYYNLNAKDNSNSNISISENEKPSKKNIYLQLFKVSPKLKSQIKYTDFDENKNILLITPDMSRKNSIKASSWYNTSYQDDQKIEGIDRKLRKVQKQESQIETDDLLSDGNLKDTEKSKKRSTNIEGGDDEDISDNNSQDRTSNLENLRIIEKNSQQTLKKNKSNEVGDKSMDKSFETSFDKSIKRSFDQSLDKAFITPVQNAATSYTNEKVHRKVDSFNTTKDTNNDRSVNDNKNGNENENKNVDGGNNENNENKYKKPKAILNNDNIEDSNLTIKGPISPIALINPNLTPTNNMLLDTMNTDSTNSSLISAPGFISVSHVTGKNSRLLSPITLSHQKLLEDTKGVSAVKTSQELGDKDKKKSVDSDINSKNKDKDKEIDKNSDRNSDKYNTRNRELTDEILSELNKKDELKADDLSKATKSENIIIVNKEDDKNKENKKAEQVGREKSIQGYIPREAVDGKSKLARVTDQLGLIIGRDKKEKNEDIKRGSSESELSEKDYEMWNEYLRKVINERIKWRLNNSLKLDNNLANEGRDKKGDEEISRDGLVEKKHQRKKLRSHMSKEKLELINEMSRNRNRNRNRDGDDVSVKKEKASEIDNNDNNDNGNGNGNEEFLGVEEINYHNFNKKPIKTQSLFNFDVKDNYLKVLNLERKKESEDAEQEKVREYRDRQLIKEINKQNKSLTQMLVATRKNREVVRTNESLNTSRNSSSSSFKIKTRSKISLLTNLDKIENDSSFEKYLKGGESFESEIEIKSISTTDLIHGIFISDEELSITSYHSSSGNGSRNNSSNSGKNMKKGKDREIKTIIREPIQIQPLSPLRIYQNKLAQSQNAFETISSHSQSNSNSIVSSAANSIADEEEQHLRFKRYPASLISVSSSTPSLPHQARRDLIPGILRRRTTPAPSGELSVLRSLSRTSLPAGARSSSSRNSSLRVAV</sequence>
<evidence type="ECO:0000256" key="2">
    <source>
        <dbReference type="SAM" id="MobiDB-lite"/>
    </source>
</evidence>
<evidence type="ECO:0000313" key="4">
    <source>
        <dbReference type="Proteomes" id="UP000095038"/>
    </source>
</evidence>
<feature type="region of interest" description="Disordered" evidence="2">
    <location>
        <begin position="125"/>
        <end position="194"/>
    </location>
</feature>
<feature type="region of interest" description="Disordered" evidence="2">
    <location>
        <begin position="733"/>
        <end position="786"/>
    </location>
</feature>
<dbReference type="GeneID" id="30967235"/>
<feature type="region of interest" description="Disordered" evidence="2">
    <location>
        <begin position="1304"/>
        <end position="1328"/>
    </location>
</feature>
<feature type="region of interest" description="Disordered" evidence="2">
    <location>
        <begin position="1403"/>
        <end position="1438"/>
    </location>
</feature>
<feature type="compositionally biased region" description="Basic and acidic residues" evidence="2">
    <location>
        <begin position="125"/>
        <end position="140"/>
    </location>
</feature>
<dbReference type="InParanoid" id="A0A1D2VE62"/>